<feature type="compositionally biased region" description="Low complexity" evidence="1">
    <location>
        <begin position="415"/>
        <end position="429"/>
    </location>
</feature>
<feature type="compositionally biased region" description="Basic residues" evidence="1">
    <location>
        <begin position="228"/>
        <end position="242"/>
    </location>
</feature>
<feature type="region of interest" description="Disordered" evidence="1">
    <location>
        <begin position="72"/>
        <end position="136"/>
    </location>
</feature>
<reference evidence="2 3" key="2">
    <citation type="submission" date="2019-01" db="EMBL/GenBank/DDBJ databases">
        <title>The decoding of complex shrimp genome reveals the adaptation for benthos swimmer, frequently molting mechanism and breeding impact on genome.</title>
        <authorList>
            <person name="Sun Y."/>
            <person name="Gao Y."/>
            <person name="Yu Y."/>
        </authorList>
    </citation>
    <scope>NUCLEOTIDE SEQUENCE [LARGE SCALE GENOMIC DNA]</scope>
    <source>
        <tissue evidence="2">Muscle</tissue>
    </source>
</reference>
<dbReference type="AlphaFoldDB" id="A0A423U9I5"/>
<protein>
    <submittedName>
        <fullName evidence="2">Uncharacterized protein</fullName>
    </submittedName>
</protein>
<organism evidence="2 3">
    <name type="scientific">Penaeus vannamei</name>
    <name type="common">Whiteleg shrimp</name>
    <name type="synonym">Litopenaeus vannamei</name>
    <dbReference type="NCBI Taxonomy" id="6689"/>
    <lineage>
        <taxon>Eukaryota</taxon>
        <taxon>Metazoa</taxon>
        <taxon>Ecdysozoa</taxon>
        <taxon>Arthropoda</taxon>
        <taxon>Crustacea</taxon>
        <taxon>Multicrustacea</taxon>
        <taxon>Malacostraca</taxon>
        <taxon>Eumalacostraca</taxon>
        <taxon>Eucarida</taxon>
        <taxon>Decapoda</taxon>
        <taxon>Dendrobranchiata</taxon>
        <taxon>Penaeoidea</taxon>
        <taxon>Penaeidae</taxon>
        <taxon>Penaeus</taxon>
    </lineage>
</organism>
<dbReference type="OrthoDB" id="10471683at2759"/>
<feature type="compositionally biased region" description="Pro residues" evidence="1">
    <location>
        <begin position="751"/>
        <end position="761"/>
    </location>
</feature>
<gene>
    <name evidence="2" type="ORF">C7M84_015738</name>
</gene>
<feature type="compositionally biased region" description="Low complexity" evidence="1">
    <location>
        <begin position="368"/>
        <end position="381"/>
    </location>
</feature>
<sequence>MTKLVLSLWTKAKSETPVTCDDTDGFLPLKTRTPSGSAQCQGDCHDGAEDCEHTSLMGAGRPQRLLRQSLAPSVRRPLPGEDAAQGGRESAPERRRPLQEVPGQRATSEGALGAARRLSRRPRRGGVLSRPPHLHAPVFIPSVYDGRDFAHTLPGRQYVCRDHQRRPPQGHGQQDGHHECQAQSPKAYHQGPHQPYQGEYQARPMQHRGYQEQRAAYQGQQEAYQRQHQARSTKHSRTRSNSRHTWTTALRVRGPAFPGTDQLLNRRTWMRTDWRARAARPWKTPLPSIPLKDRPPSSGRSPSQSRPPPPSPGHRHPTPPTPGPSTHPQPRPPPLHAAQSPRFSPPIPAHAKDAHLEAAVPECEEQARPAAARQPEPGAAPTARRGTEPPAAQPQAARPAPARGPSPTVERRRLPLASSSSCSAPSCIIHSPQDQPPHLHAPVFIPSVYDGRDFAHTLPGRQYVCRDHQRRPPQGHGQQDGHHECQAQSPKAYHQGPHQPPSRQRPRLPRDGPAAQQTYLDAYGLEGTGGAPLEDPAAQYPAEGGPVTVLTEEDQTSSFLETLQRPPEAFADPTSFDHPVYFLPHHPEGHGPPLPSPALPPRDGRHGLPPLPLDASPSRPLPYSHHTRRRPLTRIAALLRPNTHRPAQATATPRRPVPEILAAHPRPRQRRPPRGGRPRVRRAGAPSSRPTARARRRATARRGTEPPAAQPQARAQPCAWPQPDGRAAAAAPRVQPAAVPLQGGLQAGSLAPPPPPAPPPSAQFARRPRFPDDFLWQRGVGRTPGQEGTDAVEGGPNTTNRTR</sequence>
<feature type="region of interest" description="Disordered" evidence="1">
    <location>
        <begin position="280"/>
        <end position="442"/>
    </location>
</feature>
<accession>A0A423U9I5</accession>
<feature type="region of interest" description="Disordered" evidence="1">
    <location>
        <begin position="587"/>
        <end position="803"/>
    </location>
</feature>
<evidence type="ECO:0000313" key="2">
    <source>
        <dbReference type="EMBL" id="ROT85363.1"/>
    </source>
</evidence>
<feature type="compositionally biased region" description="Basic residues" evidence="1">
    <location>
        <begin position="665"/>
        <end position="682"/>
    </location>
</feature>
<feature type="compositionally biased region" description="Low complexity" evidence="1">
    <location>
        <begin position="705"/>
        <end position="740"/>
    </location>
</feature>
<reference evidence="2 3" key="1">
    <citation type="submission" date="2018-04" db="EMBL/GenBank/DDBJ databases">
        <authorList>
            <person name="Zhang X."/>
            <person name="Yuan J."/>
            <person name="Li F."/>
            <person name="Xiang J."/>
        </authorList>
    </citation>
    <scope>NUCLEOTIDE SEQUENCE [LARGE SCALE GENOMIC DNA]</scope>
    <source>
        <tissue evidence="2">Muscle</tissue>
    </source>
</reference>
<feature type="compositionally biased region" description="Pro residues" evidence="1">
    <location>
        <begin position="590"/>
        <end position="600"/>
    </location>
</feature>
<dbReference type="Proteomes" id="UP000283509">
    <property type="component" value="Unassembled WGS sequence"/>
</dbReference>
<feature type="compositionally biased region" description="Polar residues" evidence="1">
    <location>
        <begin position="218"/>
        <end position="227"/>
    </location>
</feature>
<comment type="caution">
    <text evidence="2">The sequence shown here is derived from an EMBL/GenBank/DDBJ whole genome shotgun (WGS) entry which is preliminary data.</text>
</comment>
<dbReference type="EMBL" id="QCYY01000297">
    <property type="protein sequence ID" value="ROT85363.1"/>
    <property type="molecule type" value="Genomic_DNA"/>
</dbReference>
<feature type="region of interest" description="Disordered" evidence="1">
    <location>
        <begin position="162"/>
        <end position="248"/>
    </location>
</feature>
<name>A0A423U9I5_PENVA</name>
<keyword evidence="3" id="KW-1185">Reference proteome</keyword>
<feature type="region of interest" description="Disordered" evidence="1">
    <location>
        <begin position="467"/>
        <end position="514"/>
    </location>
</feature>
<feature type="compositionally biased region" description="Low complexity" evidence="1">
    <location>
        <begin position="389"/>
        <end position="405"/>
    </location>
</feature>
<evidence type="ECO:0000313" key="3">
    <source>
        <dbReference type="Proteomes" id="UP000283509"/>
    </source>
</evidence>
<proteinExistence type="predicted"/>
<evidence type="ECO:0000256" key="1">
    <source>
        <dbReference type="SAM" id="MobiDB-lite"/>
    </source>
</evidence>
<feature type="compositionally biased region" description="Pro residues" evidence="1">
    <location>
        <begin position="305"/>
        <end position="335"/>
    </location>
</feature>